<feature type="transmembrane region" description="Helical" evidence="1">
    <location>
        <begin position="310"/>
        <end position="329"/>
    </location>
</feature>
<dbReference type="EMBL" id="DXGH01000072">
    <property type="protein sequence ID" value="HIW82467.1"/>
    <property type="molecule type" value="Genomic_DNA"/>
</dbReference>
<dbReference type="RefSeq" id="WP_318703004.1">
    <property type="nucleotide sequence ID" value="NZ_CALWMU010000004.1"/>
</dbReference>
<feature type="transmembrane region" description="Helical" evidence="1">
    <location>
        <begin position="380"/>
        <end position="397"/>
    </location>
</feature>
<evidence type="ECO:0000313" key="3">
    <source>
        <dbReference type="Proteomes" id="UP000824265"/>
    </source>
</evidence>
<dbReference type="Proteomes" id="UP000824265">
    <property type="component" value="Unassembled WGS sequence"/>
</dbReference>
<proteinExistence type="predicted"/>
<organism evidence="2 3">
    <name type="scientific">Candidatus Acetatifactor stercoripullorum</name>
    <dbReference type="NCBI Taxonomy" id="2838414"/>
    <lineage>
        <taxon>Bacteria</taxon>
        <taxon>Bacillati</taxon>
        <taxon>Bacillota</taxon>
        <taxon>Clostridia</taxon>
        <taxon>Lachnospirales</taxon>
        <taxon>Lachnospiraceae</taxon>
        <taxon>Acetatifactor</taxon>
    </lineage>
</organism>
<gene>
    <name evidence="2" type="ORF">H9742_13275</name>
</gene>
<feature type="transmembrane region" description="Helical" evidence="1">
    <location>
        <begin position="355"/>
        <end position="373"/>
    </location>
</feature>
<evidence type="ECO:0000313" key="2">
    <source>
        <dbReference type="EMBL" id="HIW82467.1"/>
    </source>
</evidence>
<dbReference type="InterPro" id="IPR046107">
    <property type="entry name" value="DUF6044"/>
</dbReference>
<keyword evidence="1" id="KW-0472">Membrane</keyword>
<dbReference type="AlphaFoldDB" id="A0A9D1UC75"/>
<name>A0A9D1UC75_9FIRM</name>
<feature type="transmembrane region" description="Helical" evidence="1">
    <location>
        <begin position="137"/>
        <end position="166"/>
    </location>
</feature>
<keyword evidence="1" id="KW-0812">Transmembrane</keyword>
<comment type="caution">
    <text evidence="2">The sequence shown here is derived from an EMBL/GenBank/DDBJ whole genome shotgun (WGS) entry which is preliminary data.</text>
</comment>
<feature type="transmembrane region" description="Helical" evidence="1">
    <location>
        <begin position="217"/>
        <end position="238"/>
    </location>
</feature>
<evidence type="ECO:0000256" key="1">
    <source>
        <dbReference type="SAM" id="Phobius"/>
    </source>
</evidence>
<dbReference type="Pfam" id="PF19510">
    <property type="entry name" value="DUF6044"/>
    <property type="match status" value="1"/>
</dbReference>
<accession>A0A9D1UC75</accession>
<protein>
    <submittedName>
        <fullName evidence="2">Uncharacterized protein</fullName>
    </submittedName>
</protein>
<keyword evidence="1" id="KW-1133">Transmembrane helix</keyword>
<sequence length="579" mass="66687">MRDKAIGVWKKVNQACAFLDNLPLWLFGFLLLAITFLPYLILGEGSVFEIHDQLDETLLTYVLNARHMWTGDEIFPELLGGINKSGMQPSAVLFIPLYRYFNTFTAFVVQYAVVWAAGFFGMYFCTRELTGSSILSFVLGAFFCMLPIQPVYGLSILGVPMLFFAWMCLEKRKHLITALLLVLLFGLTTHLVLIGYVVLSLWALRLVWMILKKKHNYWVYGGFALLLCIYLAVNWSLFVQLLVGEAEYVSHREELVNYGQPFWETVKEVFLNSAQHAPSYHKYMLIPLCVLLLWNGICYRRMDREKKRQFLQAVAGLMALGAVALLYGVCKSQPVADFKNSLSGFLRYFQLERYYWLYPSCWLLELALALRPLTGKNKTFLRLAVAALILLPMFQPVKINSSFYRNVNQINNGSGVTGYVTWESYYAEDLMQQLEDAIGRNMEEYRVAHLGVSPAPSLMHGFYTADGYSNNYPLEYKHRFRQVIAEELRKNEGARLYFDEWGSRCYLFNSVTGTYWNLEKGSGVVYENLDFDMEALKALGCEYLFSGGEIVDAERMGLESMGYYETETSFWGIWLYRIP</sequence>
<feature type="transmembrane region" description="Helical" evidence="1">
    <location>
        <begin position="178"/>
        <end position="205"/>
    </location>
</feature>
<feature type="transmembrane region" description="Helical" evidence="1">
    <location>
        <begin position="21"/>
        <end position="42"/>
    </location>
</feature>
<reference evidence="2" key="2">
    <citation type="submission" date="2021-04" db="EMBL/GenBank/DDBJ databases">
        <authorList>
            <person name="Gilroy R."/>
        </authorList>
    </citation>
    <scope>NUCLEOTIDE SEQUENCE</scope>
    <source>
        <strain evidence="2">CHK195-6426</strain>
    </source>
</reference>
<feature type="transmembrane region" description="Helical" evidence="1">
    <location>
        <begin position="280"/>
        <end position="298"/>
    </location>
</feature>
<feature type="transmembrane region" description="Helical" evidence="1">
    <location>
        <begin position="104"/>
        <end position="125"/>
    </location>
</feature>
<reference evidence="2" key="1">
    <citation type="journal article" date="2021" name="PeerJ">
        <title>Extensive microbial diversity within the chicken gut microbiome revealed by metagenomics and culture.</title>
        <authorList>
            <person name="Gilroy R."/>
            <person name="Ravi A."/>
            <person name="Getino M."/>
            <person name="Pursley I."/>
            <person name="Horton D.L."/>
            <person name="Alikhan N.F."/>
            <person name="Baker D."/>
            <person name="Gharbi K."/>
            <person name="Hall N."/>
            <person name="Watson M."/>
            <person name="Adriaenssens E.M."/>
            <person name="Foster-Nyarko E."/>
            <person name="Jarju S."/>
            <person name="Secka A."/>
            <person name="Antonio M."/>
            <person name="Oren A."/>
            <person name="Chaudhuri R.R."/>
            <person name="La Ragione R."/>
            <person name="Hildebrand F."/>
            <person name="Pallen M.J."/>
        </authorList>
    </citation>
    <scope>NUCLEOTIDE SEQUENCE</scope>
    <source>
        <strain evidence="2">CHK195-6426</strain>
    </source>
</reference>